<protein>
    <recommendedName>
        <fullName evidence="3">Replication protein A 70 kDa DNA-binding subunit B</fullName>
    </recommendedName>
</protein>
<accession>A0A699IQS5</accession>
<gene>
    <name evidence="2" type="ORF">Tci_555806</name>
</gene>
<dbReference type="EMBL" id="BKCJ010330482">
    <property type="protein sequence ID" value="GEZ83833.1"/>
    <property type="molecule type" value="Genomic_DNA"/>
</dbReference>
<organism evidence="2">
    <name type="scientific">Tanacetum cinerariifolium</name>
    <name type="common">Dalmatian daisy</name>
    <name type="synonym">Chrysanthemum cinerariifolium</name>
    <dbReference type="NCBI Taxonomy" id="118510"/>
    <lineage>
        <taxon>Eukaryota</taxon>
        <taxon>Viridiplantae</taxon>
        <taxon>Streptophyta</taxon>
        <taxon>Embryophyta</taxon>
        <taxon>Tracheophyta</taxon>
        <taxon>Spermatophyta</taxon>
        <taxon>Magnoliopsida</taxon>
        <taxon>eudicotyledons</taxon>
        <taxon>Gunneridae</taxon>
        <taxon>Pentapetalae</taxon>
        <taxon>asterids</taxon>
        <taxon>campanulids</taxon>
        <taxon>Asterales</taxon>
        <taxon>Asteraceae</taxon>
        <taxon>Asteroideae</taxon>
        <taxon>Anthemideae</taxon>
        <taxon>Anthemidinae</taxon>
        <taxon>Tanacetum</taxon>
    </lineage>
</organism>
<dbReference type="AlphaFoldDB" id="A0A699IQS5"/>
<dbReference type="InterPro" id="IPR012340">
    <property type="entry name" value="NA-bd_OB-fold"/>
</dbReference>
<dbReference type="Gene3D" id="2.40.50.140">
    <property type="entry name" value="Nucleic acid-binding proteins"/>
    <property type="match status" value="1"/>
</dbReference>
<evidence type="ECO:0000256" key="1">
    <source>
        <dbReference type="SAM" id="MobiDB-lite"/>
    </source>
</evidence>
<evidence type="ECO:0008006" key="3">
    <source>
        <dbReference type="Google" id="ProtNLM"/>
    </source>
</evidence>
<feature type="region of interest" description="Disordered" evidence="1">
    <location>
        <begin position="153"/>
        <end position="212"/>
    </location>
</feature>
<evidence type="ECO:0000313" key="2">
    <source>
        <dbReference type="EMBL" id="GEZ83833.1"/>
    </source>
</evidence>
<reference evidence="2" key="1">
    <citation type="journal article" date="2019" name="Sci. Rep.">
        <title>Draft genome of Tanacetum cinerariifolium, the natural source of mosquito coil.</title>
        <authorList>
            <person name="Yamashiro T."/>
            <person name="Shiraishi A."/>
            <person name="Satake H."/>
            <person name="Nakayama K."/>
        </authorList>
    </citation>
    <scope>NUCLEOTIDE SEQUENCE</scope>
</reference>
<comment type="caution">
    <text evidence="2">The sequence shown here is derived from an EMBL/GenBank/DDBJ whole genome shotgun (WGS) entry which is preliminary data.</text>
</comment>
<sequence length="239" mass="26184">LKNYLNMMKASSRYLCSPLKNRWSQSLNSSMKQSKRWCQASVNANRIQKENGWAYTGCKKCNKKVNVVESKTSSSNGKNKVTFYCEDDGVVQVASRYKVIMRIIDQSGSAPIVFFNTMEGFLDKEDDDDGFTTPVNQVKSANFIDPSINRVLDMQTPTSGNEGSGSGGSSGTIKRRLKSTNDNDSDINCVIDMDTSNSGNKGSGSGGSSGSKECLLTWMKSTARKMKNGAATRLLNWSP</sequence>
<proteinExistence type="predicted"/>
<dbReference type="SUPFAM" id="SSF50249">
    <property type="entry name" value="Nucleic acid-binding proteins"/>
    <property type="match status" value="1"/>
</dbReference>
<name>A0A699IQS5_TANCI</name>
<feature type="non-terminal residue" evidence="2">
    <location>
        <position position="1"/>
    </location>
</feature>